<reference evidence="14 15" key="1">
    <citation type="submission" date="2019-12" db="EMBL/GenBank/DDBJ databases">
        <title>Isolation and characterization of three novel carbon monoxide-oxidizing members of Halobacteria from salione crusts and soils.</title>
        <authorList>
            <person name="Myers M.R."/>
            <person name="King G.M."/>
        </authorList>
    </citation>
    <scope>NUCLEOTIDE SEQUENCE [LARGE SCALE GENOMIC DNA]</scope>
    <source>
        <strain evidence="14 15">WSH3</strain>
    </source>
</reference>
<evidence type="ECO:0000256" key="3">
    <source>
        <dbReference type="ARBA" id="ARBA00022723"/>
    </source>
</evidence>
<feature type="binding site" evidence="9">
    <location>
        <begin position="134"/>
        <end position="136"/>
    </location>
    <ligand>
        <name>2-[(2R,5Z)-2-carboxy-4-methylthiazol-5(2H)-ylidene]ethyl phosphate</name>
        <dbReference type="ChEBI" id="CHEBI:62899"/>
    </ligand>
</feature>
<evidence type="ECO:0000256" key="2">
    <source>
        <dbReference type="ARBA" id="ARBA00022679"/>
    </source>
</evidence>
<dbReference type="PANTHER" id="PTHR20857">
    <property type="entry name" value="THIAMINE-PHOSPHATE PYROPHOSPHORYLASE"/>
    <property type="match status" value="1"/>
</dbReference>
<dbReference type="Gene3D" id="3.20.20.70">
    <property type="entry name" value="Aldolase class I"/>
    <property type="match status" value="1"/>
</dbReference>
<evidence type="ECO:0000256" key="12">
    <source>
        <dbReference type="SAM" id="MobiDB-lite"/>
    </source>
</evidence>
<dbReference type="EC" id="2.5.1.3" evidence="9"/>
<keyword evidence="15" id="KW-1185">Reference proteome</keyword>
<evidence type="ECO:0000256" key="1">
    <source>
        <dbReference type="ARBA" id="ARBA00005165"/>
    </source>
</evidence>
<feature type="binding site" evidence="9">
    <location>
        <position position="89"/>
    </location>
    <ligand>
        <name>Mg(2+)</name>
        <dbReference type="ChEBI" id="CHEBI:18420"/>
    </ligand>
</feature>
<dbReference type="NCBIfam" id="TIGR00693">
    <property type="entry name" value="thiE"/>
    <property type="match status" value="1"/>
</dbReference>
<evidence type="ECO:0000256" key="11">
    <source>
        <dbReference type="RuleBase" id="RU004253"/>
    </source>
</evidence>
<gene>
    <name evidence="9 14" type="primary">thiE</name>
    <name evidence="14" type="ORF">GRX03_04630</name>
</gene>
<dbReference type="FunFam" id="3.20.20.70:FF:000096">
    <property type="entry name" value="Thiamine-phosphate synthase"/>
    <property type="match status" value="1"/>
</dbReference>
<protein>
    <recommendedName>
        <fullName evidence="9">Thiamine-phosphate synthase</fullName>
        <shortName evidence="9">TP synthase</shortName>
        <shortName evidence="9">TPS</shortName>
        <ecNumber evidence="9">2.5.1.3</ecNumber>
    </recommendedName>
    <alternativeName>
        <fullName evidence="9">Thiamine-phosphate pyrophosphorylase</fullName>
        <shortName evidence="9">TMP pyrophosphorylase</shortName>
        <shortName evidence="9">TMP-PPase</shortName>
    </alternativeName>
</protein>
<organism evidence="14 15">
    <name type="scientific">Halovenus carboxidivorans</name>
    <dbReference type="NCBI Taxonomy" id="2692199"/>
    <lineage>
        <taxon>Archaea</taxon>
        <taxon>Methanobacteriati</taxon>
        <taxon>Methanobacteriota</taxon>
        <taxon>Stenosarchaea group</taxon>
        <taxon>Halobacteria</taxon>
        <taxon>Halobacteriales</taxon>
        <taxon>Haloarculaceae</taxon>
        <taxon>Halovenus</taxon>
    </lineage>
</organism>
<keyword evidence="5 9" id="KW-0784">Thiamine biosynthesis</keyword>
<evidence type="ECO:0000256" key="4">
    <source>
        <dbReference type="ARBA" id="ARBA00022842"/>
    </source>
</evidence>
<accession>A0A6B0T5Q6</accession>
<feature type="binding site" evidence="9">
    <location>
        <position position="69"/>
    </location>
    <ligand>
        <name>4-amino-2-methyl-5-(diphosphooxymethyl)pyrimidine</name>
        <dbReference type="ChEBI" id="CHEBI:57841"/>
    </ligand>
</feature>
<evidence type="ECO:0000256" key="8">
    <source>
        <dbReference type="ARBA" id="ARBA00047883"/>
    </source>
</evidence>
<dbReference type="InterPro" id="IPR022998">
    <property type="entry name" value="ThiamineP_synth_TenI"/>
</dbReference>
<dbReference type="PANTHER" id="PTHR20857:SF15">
    <property type="entry name" value="THIAMINE-PHOSPHATE SYNTHASE"/>
    <property type="match status" value="1"/>
</dbReference>
<dbReference type="HAMAP" id="MF_00097">
    <property type="entry name" value="TMP_synthase"/>
    <property type="match status" value="1"/>
</dbReference>
<dbReference type="Pfam" id="PF02581">
    <property type="entry name" value="TMP-TENI"/>
    <property type="match status" value="1"/>
</dbReference>
<evidence type="ECO:0000256" key="10">
    <source>
        <dbReference type="RuleBase" id="RU003826"/>
    </source>
</evidence>
<keyword evidence="2 9" id="KW-0808">Transferase</keyword>
<feature type="domain" description="Thiamine phosphate synthase/TenI" evidence="13">
    <location>
        <begin position="8"/>
        <end position="190"/>
    </location>
</feature>
<feature type="binding site" evidence="9">
    <location>
        <position position="70"/>
    </location>
    <ligand>
        <name>Mg(2+)</name>
        <dbReference type="ChEBI" id="CHEBI:18420"/>
    </ligand>
</feature>
<comment type="catalytic activity">
    <reaction evidence="7 9 10">
        <text>2-(2-carboxy-4-methylthiazol-5-yl)ethyl phosphate + 4-amino-2-methyl-5-(diphosphooxymethyl)pyrimidine + 2 H(+) = thiamine phosphate + CO2 + diphosphate</text>
        <dbReference type="Rhea" id="RHEA:47848"/>
        <dbReference type="ChEBI" id="CHEBI:15378"/>
        <dbReference type="ChEBI" id="CHEBI:16526"/>
        <dbReference type="ChEBI" id="CHEBI:33019"/>
        <dbReference type="ChEBI" id="CHEBI:37575"/>
        <dbReference type="ChEBI" id="CHEBI:57841"/>
        <dbReference type="ChEBI" id="CHEBI:62890"/>
        <dbReference type="EC" id="2.5.1.3"/>
    </reaction>
</comment>
<feature type="binding site" evidence="9">
    <location>
        <position position="137"/>
    </location>
    <ligand>
        <name>4-amino-2-methyl-5-(diphosphooxymethyl)pyrimidine</name>
        <dbReference type="ChEBI" id="CHEBI:57841"/>
    </ligand>
</feature>
<dbReference type="AlphaFoldDB" id="A0A6B0T5Q6"/>
<feature type="binding site" evidence="9">
    <location>
        <position position="167"/>
    </location>
    <ligand>
        <name>2-[(2R,5Z)-2-carboxy-4-methylthiazol-5(2H)-ylidene]ethyl phosphate</name>
        <dbReference type="ChEBI" id="CHEBI:62899"/>
    </ligand>
</feature>
<evidence type="ECO:0000256" key="7">
    <source>
        <dbReference type="ARBA" id="ARBA00047851"/>
    </source>
</evidence>
<dbReference type="OrthoDB" id="85572at2157"/>
<feature type="binding site" evidence="9">
    <location>
        <begin position="37"/>
        <end position="41"/>
    </location>
    <ligand>
        <name>4-amino-2-methyl-5-(diphosphooxymethyl)pyrimidine</name>
        <dbReference type="ChEBI" id="CHEBI:57841"/>
    </ligand>
</feature>
<proteinExistence type="inferred from homology"/>
<dbReference type="Proteomes" id="UP000466535">
    <property type="component" value="Unassembled WGS sequence"/>
</dbReference>
<evidence type="ECO:0000313" key="14">
    <source>
        <dbReference type="EMBL" id="MXR50893.1"/>
    </source>
</evidence>
<feature type="compositionally biased region" description="Basic and acidic residues" evidence="12">
    <location>
        <begin position="195"/>
        <end position="221"/>
    </location>
</feature>
<dbReference type="SUPFAM" id="SSF51391">
    <property type="entry name" value="Thiamin phosphate synthase"/>
    <property type="match status" value="1"/>
</dbReference>
<comment type="function">
    <text evidence="9">Condenses 4-methyl-5-(beta-hydroxyethyl)thiazole monophosphate (THZ-P) and 2-methyl-4-amino-5-hydroxymethyl pyrimidine pyrophosphate (HMP-PP) to form thiamine monophosphate (TMP).</text>
</comment>
<sequence>MTLTLDTYLVTQQDLSAGRSTESIVADAIAGGVDVVQVREKDRTARTQLETAEALREPTAEAGVPLIINDRVDIALAADADGVHLGDDDLPISVAREQLGEDAIIGRSVSTVEAAREAEEAGADYLGVGAVYTTASKDVDDEENGIGLDVVGEIANAVDIPFVGIGGVTPERAPDVVEAGADGVAVITAITQADDPERATRELGEAVEQGKRRRDELEGEA</sequence>
<evidence type="ECO:0000256" key="6">
    <source>
        <dbReference type="ARBA" id="ARBA00047334"/>
    </source>
</evidence>
<evidence type="ECO:0000313" key="15">
    <source>
        <dbReference type="Proteomes" id="UP000466535"/>
    </source>
</evidence>
<comment type="caution">
    <text evidence="14">The sequence shown here is derived from an EMBL/GenBank/DDBJ whole genome shotgun (WGS) entry which is preliminary data.</text>
</comment>
<dbReference type="GO" id="GO:0000287">
    <property type="term" value="F:magnesium ion binding"/>
    <property type="evidence" value="ECO:0007669"/>
    <property type="project" value="UniProtKB-UniRule"/>
</dbReference>
<feature type="binding site" evidence="9">
    <location>
        <position position="108"/>
    </location>
    <ligand>
        <name>4-amino-2-methyl-5-(diphosphooxymethyl)pyrimidine</name>
        <dbReference type="ChEBI" id="CHEBI:57841"/>
    </ligand>
</feature>
<dbReference type="UniPathway" id="UPA00060">
    <property type="reaction ID" value="UER00141"/>
</dbReference>
<keyword evidence="3 9" id="KW-0479">Metal-binding</keyword>
<comment type="catalytic activity">
    <reaction evidence="8 9 10">
        <text>2-[(2R,5Z)-2-carboxy-4-methylthiazol-5(2H)-ylidene]ethyl phosphate + 4-amino-2-methyl-5-(diphosphooxymethyl)pyrimidine + 2 H(+) = thiamine phosphate + CO2 + diphosphate</text>
        <dbReference type="Rhea" id="RHEA:47844"/>
        <dbReference type="ChEBI" id="CHEBI:15378"/>
        <dbReference type="ChEBI" id="CHEBI:16526"/>
        <dbReference type="ChEBI" id="CHEBI:33019"/>
        <dbReference type="ChEBI" id="CHEBI:37575"/>
        <dbReference type="ChEBI" id="CHEBI:57841"/>
        <dbReference type="ChEBI" id="CHEBI:62899"/>
        <dbReference type="EC" id="2.5.1.3"/>
    </reaction>
</comment>
<dbReference type="CDD" id="cd00564">
    <property type="entry name" value="TMP_TenI"/>
    <property type="match status" value="1"/>
</dbReference>
<dbReference type="GO" id="GO:0009228">
    <property type="term" value="P:thiamine biosynthetic process"/>
    <property type="evidence" value="ECO:0007669"/>
    <property type="project" value="UniProtKB-KW"/>
</dbReference>
<evidence type="ECO:0000256" key="5">
    <source>
        <dbReference type="ARBA" id="ARBA00022977"/>
    </source>
</evidence>
<comment type="cofactor">
    <cofactor evidence="9">
        <name>Mg(2+)</name>
        <dbReference type="ChEBI" id="CHEBI:18420"/>
    </cofactor>
    <text evidence="9">Binds 1 Mg(2+) ion per subunit.</text>
</comment>
<evidence type="ECO:0000256" key="9">
    <source>
        <dbReference type="HAMAP-Rule" id="MF_00097"/>
    </source>
</evidence>
<dbReference type="GO" id="GO:0009229">
    <property type="term" value="P:thiamine diphosphate biosynthetic process"/>
    <property type="evidence" value="ECO:0007669"/>
    <property type="project" value="UniProtKB-UniRule"/>
</dbReference>
<comment type="similarity">
    <text evidence="9 10">Belongs to the thiamine-phosphate synthase family.</text>
</comment>
<dbReference type="InterPro" id="IPR034291">
    <property type="entry name" value="TMP_synthase"/>
</dbReference>
<dbReference type="RefSeq" id="WP_159762982.1">
    <property type="nucleotide sequence ID" value="NZ_WUUT01000001.1"/>
</dbReference>
<comment type="pathway">
    <text evidence="1 9 11">Cofactor biosynthesis; thiamine diphosphate biosynthesis; thiamine phosphate from 4-amino-2-methyl-5-diphosphomethylpyrimidine and 4-methyl-5-(2-phosphoethyl)-thiazole: step 1/1.</text>
</comment>
<keyword evidence="4 9" id="KW-0460">Magnesium</keyword>
<dbReference type="GO" id="GO:0005737">
    <property type="term" value="C:cytoplasm"/>
    <property type="evidence" value="ECO:0007669"/>
    <property type="project" value="TreeGrafter"/>
</dbReference>
<name>A0A6B0T5Q6_9EURY</name>
<dbReference type="GO" id="GO:0004789">
    <property type="term" value="F:thiamine-phosphate diphosphorylase activity"/>
    <property type="evidence" value="ECO:0007669"/>
    <property type="project" value="UniProtKB-UniRule"/>
</dbReference>
<comment type="catalytic activity">
    <reaction evidence="6 9 10">
        <text>4-methyl-5-(2-phosphooxyethyl)-thiazole + 4-amino-2-methyl-5-(diphosphooxymethyl)pyrimidine + H(+) = thiamine phosphate + diphosphate</text>
        <dbReference type="Rhea" id="RHEA:22328"/>
        <dbReference type="ChEBI" id="CHEBI:15378"/>
        <dbReference type="ChEBI" id="CHEBI:33019"/>
        <dbReference type="ChEBI" id="CHEBI:37575"/>
        <dbReference type="ChEBI" id="CHEBI:57841"/>
        <dbReference type="ChEBI" id="CHEBI:58296"/>
        <dbReference type="EC" id="2.5.1.3"/>
    </reaction>
</comment>
<evidence type="ECO:0000259" key="13">
    <source>
        <dbReference type="Pfam" id="PF02581"/>
    </source>
</evidence>
<feature type="binding site" evidence="9">
    <location>
        <begin position="187"/>
        <end position="188"/>
    </location>
    <ligand>
        <name>2-[(2R,5Z)-2-carboxy-4-methylthiazol-5(2H)-ylidene]ethyl phosphate</name>
        <dbReference type="ChEBI" id="CHEBI:62899"/>
    </ligand>
</feature>
<dbReference type="InterPro" id="IPR013785">
    <property type="entry name" value="Aldolase_TIM"/>
</dbReference>
<dbReference type="EMBL" id="WUUT01000001">
    <property type="protein sequence ID" value="MXR50893.1"/>
    <property type="molecule type" value="Genomic_DNA"/>
</dbReference>
<dbReference type="InterPro" id="IPR036206">
    <property type="entry name" value="ThiamineP_synth_sf"/>
</dbReference>
<feature type="region of interest" description="Disordered" evidence="12">
    <location>
        <begin position="193"/>
        <end position="221"/>
    </location>
</feature>